<dbReference type="RefSeq" id="WP_145360859.1">
    <property type="nucleotide sequence ID" value="NZ_CP036265.1"/>
</dbReference>
<keyword evidence="2" id="KW-1185">Reference proteome</keyword>
<dbReference type="EMBL" id="CP036265">
    <property type="protein sequence ID" value="QDT17863.1"/>
    <property type="molecule type" value="Genomic_DNA"/>
</dbReference>
<dbReference type="AlphaFoldDB" id="A0A517PES1"/>
<gene>
    <name evidence="1" type="ORF">CA12_39990</name>
</gene>
<proteinExistence type="predicted"/>
<organism evidence="1 2">
    <name type="scientific">Alienimonas californiensis</name>
    <dbReference type="NCBI Taxonomy" id="2527989"/>
    <lineage>
        <taxon>Bacteria</taxon>
        <taxon>Pseudomonadati</taxon>
        <taxon>Planctomycetota</taxon>
        <taxon>Planctomycetia</taxon>
        <taxon>Planctomycetales</taxon>
        <taxon>Planctomycetaceae</taxon>
        <taxon>Alienimonas</taxon>
    </lineage>
</organism>
<accession>A0A517PES1</accession>
<evidence type="ECO:0000313" key="1">
    <source>
        <dbReference type="EMBL" id="QDT17863.1"/>
    </source>
</evidence>
<protein>
    <submittedName>
        <fullName evidence="1">Uncharacterized protein</fullName>
    </submittedName>
</protein>
<dbReference type="KEGG" id="acaf:CA12_39990"/>
<name>A0A517PES1_9PLAN</name>
<dbReference type="Proteomes" id="UP000318741">
    <property type="component" value="Chromosome"/>
</dbReference>
<evidence type="ECO:0000313" key="2">
    <source>
        <dbReference type="Proteomes" id="UP000318741"/>
    </source>
</evidence>
<reference evidence="1 2" key="1">
    <citation type="submission" date="2019-02" db="EMBL/GenBank/DDBJ databases">
        <title>Deep-cultivation of Planctomycetes and their phenomic and genomic characterization uncovers novel biology.</title>
        <authorList>
            <person name="Wiegand S."/>
            <person name="Jogler M."/>
            <person name="Boedeker C."/>
            <person name="Pinto D."/>
            <person name="Vollmers J."/>
            <person name="Rivas-Marin E."/>
            <person name="Kohn T."/>
            <person name="Peeters S.H."/>
            <person name="Heuer A."/>
            <person name="Rast P."/>
            <person name="Oberbeckmann S."/>
            <person name="Bunk B."/>
            <person name="Jeske O."/>
            <person name="Meyerdierks A."/>
            <person name="Storesund J.E."/>
            <person name="Kallscheuer N."/>
            <person name="Luecker S."/>
            <person name="Lage O.M."/>
            <person name="Pohl T."/>
            <person name="Merkel B.J."/>
            <person name="Hornburger P."/>
            <person name="Mueller R.-W."/>
            <person name="Bruemmer F."/>
            <person name="Labrenz M."/>
            <person name="Spormann A.M."/>
            <person name="Op den Camp H."/>
            <person name="Overmann J."/>
            <person name="Amann R."/>
            <person name="Jetten M.S.M."/>
            <person name="Mascher T."/>
            <person name="Medema M.H."/>
            <person name="Devos D.P."/>
            <person name="Kaster A.-K."/>
            <person name="Ovreas L."/>
            <person name="Rohde M."/>
            <person name="Galperin M.Y."/>
            <person name="Jogler C."/>
        </authorList>
    </citation>
    <scope>NUCLEOTIDE SEQUENCE [LARGE SCALE GENOMIC DNA]</scope>
    <source>
        <strain evidence="1 2">CA12</strain>
    </source>
</reference>
<sequence>MSRPASSAGRLPRSFDLELNRVVEVELAVGDSVQVGDLICTVVDIVNGEVSLRVDPAETDADAAEQVRFAAVAR</sequence>